<evidence type="ECO:0000313" key="3">
    <source>
        <dbReference type="RefSeq" id="XP_011312567.1"/>
    </source>
</evidence>
<dbReference type="Proteomes" id="UP000694866">
    <property type="component" value="Unplaced"/>
</dbReference>
<dbReference type="RefSeq" id="XP_011312567.1">
    <property type="nucleotide sequence ID" value="XM_011314265.1"/>
</dbReference>
<dbReference type="RefSeq" id="XP_011312568.1">
    <property type="nucleotide sequence ID" value="XM_011314266.1"/>
</dbReference>
<dbReference type="PANTHER" id="PTHR28366:SF1">
    <property type="entry name" value="CHROMOSOME 1 OPEN READING FRAME 131"/>
    <property type="match status" value="1"/>
</dbReference>
<evidence type="ECO:0000256" key="1">
    <source>
        <dbReference type="SAM" id="MobiDB-lite"/>
    </source>
</evidence>
<organism evidence="2 3">
    <name type="scientific">Fopius arisanus</name>
    <dbReference type="NCBI Taxonomy" id="64838"/>
    <lineage>
        <taxon>Eukaryota</taxon>
        <taxon>Metazoa</taxon>
        <taxon>Ecdysozoa</taxon>
        <taxon>Arthropoda</taxon>
        <taxon>Hexapoda</taxon>
        <taxon>Insecta</taxon>
        <taxon>Pterygota</taxon>
        <taxon>Neoptera</taxon>
        <taxon>Endopterygota</taxon>
        <taxon>Hymenoptera</taxon>
        <taxon>Apocrita</taxon>
        <taxon>Ichneumonoidea</taxon>
        <taxon>Braconidae</taxon>
        <taxon>Opiinae</taxon>
        <taxon>Fopius</taxon>
    </lineage>
</organism>
<feature type="compositionally biased region" description="Polar residues" evidence="1">
    <location>
        <begin position="125"/>
        <end position="135"/>
    </location>
</feature>
<evidence type="ECO:0000313" key="2">
    <source>
        <dbReference type="Proteomes" id="UP000694866"/>
    </source>
</evidence>
<dbReference type="KEGG" id="fas:105272240"/>
<evidence type="ECO:0000313" key="4">
    <source>
        <dbReference type="RefSeq" id="XP_011312568.1"/>
    </source>
</evidence>
<accession>A0A9R1U9N0</accession>
<dbReference type="InterPro" id="IPR027973">
    <property type="entry name" value="FSAF1-like"/>
</dbReference>
<sequence length="159" mass="18407">MDDFVPTRCAHQQKTPKKDFVSVTYTSHKKKTPSTADKSINPRRDDLKPSPEDLKRQQELEMKRLRWDVMKFGASGFTGAKKNEAKVALVLQLGGKPVKNRKNENYKQLKVKKSRERARAKKQESGLTHSLTKINTKTKRKRQSTILDVYGKVDRKIKR</sequence>
<accession>A0A9R1TP62</accession>
<proteinExistence type="predicted"/>
<name>A0A9R1U9N0_9HYME</name>
<gene>
    <name evidence="3 4" type="primary">LOC105272240</name>
</gene>
<dbReference type="PANTHER" id="PTHR28366">
    <property type="entry name" value="CHROMOSOME 1 OPEN READING FRAME 131"/>
    <property type="match status" value="1"/>
</dbReference>
<dbReference type="AlphaFoldDB" id="A0A9R1U9N0"/>
<feature type="compositionally biased region" description="Basic residues" evidence="1">
    <location>
        <begin position="110"/>
        <end position="120"/>
    </location>
</feature>
<feature type="compositionally biased region" description="Basic and acidic residues" evidence="1">
    <location>
        <begin position="40"/>
        <end position="59"/>
    </location>
</feature>
<dbReference type="InterPro" id="IPR052852">
    <property type="entry name" value="SSU_Processome_Comp"/>
</dbReference>
<protein>
    <submittedName>
        <fullName evidence="3 4">Uncharacterized protein</fullName>
    </submittedName>
</protein>
<dbReference type="Pfam" id="PF15375">
    <property type="entry name" value="FSAF1"/>
    <property type="match status" value="1"/>
</dbReference>
<feature type="region of interest" description="Disordered" evidence="1">
    <location>
        <begin position="110"/>
        <end position="143"/>
    </location>
</feature>
<reference evidence="3 4" key="1">
    <citation type="submission" date="2025-04" db="UniProtKB">
        <authorList>
            <consortium name="RefSeq"/>
        </authorList>
    </citation>
    <scope>IDENTIFICATION</scope>
    <source>
        <strain evidence="3 4">USDA-PBARC FA_bdor</strain>
        <tissue evidence="3 4">Whole organism</tissue>
    </source>
</reference>
<dbReference type="GeneID" id="105272240"/>
<dbReference type="OrthoDB" id="10067479at2759"/>
<feature type="region of interest" description="Disordered" evidence="1">
    <location>
        <begin position="1"/>
        <end position="59"/>
    </location>
</feature>
<keyword evidence="2" id="KW-1185">Reference proteome</keyword>